<evidence type="ECO:0000313" key="6">
    <source>
        <dbReference type="Proteomes" id="UP000590564"/>
    </source>
</evidence>
<dbReference type="Pfam" id="PF17833">
    <property type="entry name" value="pre-PUA_NIP7"/>
    <property type="match status" value="1"/>
</dbReference>
<dbReference type="Pfam" id="PF03657">
    <property type="entry name" value="UPF0113"/>
    <property type="match status" value="1"/>
</dbReference>
<name>A0A2L1CAS3_METMI</name>
<feature type="domain" description="60S ribosome subunit biogenesis protein NIP7 pre-PUA" evidence="2">
    <location>
        <begin position="3"/>
        <end position="84"/>
    </location>
</feature>
<reference evidence="4 6" key="3">
    <citation type="submission" date="2020-08" db="EMBL/GenBank/DDBJ databases">
        <title>Genomic Encyclopedia of Type Strains, Phase IV (KMG-V): Genome sequencing to study the core and pangenomes of soil and plant-associated prokaryotes.</title>
        <authorList>
            <person name="Whitman W."/>
        </authorList>
    </citation>
    <scope>NUCLEOTIDE SEQUENCE [LARGE SCALE GENOMIC DNA]</scope>
    <source>
        <strain evidence="4 6">D1</strain>
    </source>
</reference>
<dbReference type="Proteomes" id="UP000239462">
    <property type="component" value="Chromosome"/>
</dbReference>
<accession>A0A2L1CAS3</accession>
<gene>
    <name evidence="4" type="ORF">HNP96_001876</name>
    <name evidence="3" type="ORF">MMJJ_10840</name>
</gene>
<dbReference type="Proteomes" id="UP000590564">
    <property type="component" value="Unassembled WGS sequence"/>
</dbReference>
<dbReference type="CDD" id="cd21151">
    <property type="entry name" value="PUA_Nip7-like"/>
    <property type="match status" value="1"/>
</dbReference>
<dbReference type="Gene3D" id="2.30.130.10">
    <property type="entry name" value="PUA domain"/>
    <property type="match status" value="1"/>
</dbReference>
<dbReference type="InterPro" id="IPR040598">
    <property type="entry name" value="NIP7_N"/>
</dbReference>
<dbReference type="KEGG" id="mmad:MMJJ_10840"/>
<reference evidence="5" key="1">
    <citation type="journal article" date="2018" name="Genome Announc.">
        <title>Complete Genome Sequence of the Methanococcus maripaludis Type Strain JJ (DSM 2067), a Model for Selenoprotein Synthesis in Archaea.</title>
        <authorList>
            <person name="Poehlein A."/>
            <person name="Heym D."/>
            <person name="Quitzke V."/>
            <person name="Fersch J."/>
            <person name="Daniel R."/>
            <person name="Rother M."/>
        </authorList>
    </citation>
    <scope>NUCLEOTIDE SEQUENCE [LARGE SCALE GENOMIC DNA]</scope>
    <source>
        <strain evidence="5">DSM 2067</strain>
    </source>
</reference>
<reference evidence="3" key="2">
    <citation type="submission" date="2018-02" db="EMBL/GenBank/DDBJ databases">
        <title>Complete genome sequence of the Methanococcus maripaludis type strain JJ (DSM 2067), a model for selenoprotein synthesis in Archaea.</title>
        <authorList>
            <person name="Poehlein A."/>
            <person name="Heym D."/>
            <person name="Quitzke V."/>
            <person name="Fersch J."/>
            <person name="Daniel R."/>
            <person name="Rother M."/>
        </authorList>
    </citation>
    <scope>NUCLEOTIDE SEQUENCE [LARGE SCALE GENOMIC DNA]</scope>
    <source>
        <strain evidence="3">DSM 2067</strain>
    </source>
</reference>
<evidence type="ECO:0000259" key="1">
    <source>
        <dbReference type="Pfam" id="PF03657"/>
    </source>
</evidence>
<proteinExistence type="predicted"/>
<evidence type="ECO:0000313" key="3">
    <source>
        <dbReference type="EMBL" id="AVB76478.1"/>
    </source>
</evidence>
<feature type="domain" description="UPF0113" evidence="1">
    <location>
        <begin position="98"/>
        <end position="161"/>
    </location>
</feature>
<dbReference type="GeneID" id="36102171"/>
<evidence type="ECO:0000259" key="2">
    <source>
        <dbReference type="Pfam" id="PF17833"/>
    </source>
</evidence>
<dbReference type="RefSeq" id="WP_104837991.1">
    <property type="nucleotide sequence ID" value="NZ_CP026606.1"/>
</dbReference>
<evidence type="ECO:0000313" key="4">
    <source>
        <dbReference type="EMBL" id="MBB6497816.1"/>
    </source>
</evidence>
<dbReference type="AlphaFoldDB" id="A0A2L1CAS3"/>
<organism evidence="3 5">
    <name type="scientific">Methanococcus maripaludis</name>
    <name type="common">Methanococcus deltae</name>
    <dbReference type="NCBI Taxonomy" id="39152"/>
    <lineage>
        <taxon>Archaea</taxon>
        <taxon>Methanobacteriati</taxon>
        <taxon>Methanobacteriota</taxon>
        <taxon>Methanomada group</taxon>
        <taxon>Methanococci</taxon>
        <taxon>Methanococcales</taxon>
        <taxon>Methanococcaceae</taxon>
        <taxon>Methanococcus</taxon>
    </lineage>
</organism>
<protein>
    <submittedName>
        <fullName evidence="4">60S ribosome subunit biogenesis protein NIP7</fullName>
    </submittedName>
</protein>
<sequence>MKHRKLEESEISAIKAAISRYIGKKAEELDFNNFLVLRGKSKNVVHVSSQVMKSLKNHKDIYSAGIHIGDLEEISGKEKFLPSLEGITRVSKDIEKNYAVINEKGEGLFLYSRDVFDSSIIELKGDGKVAVFNENKELLGIGKYNGKLIKNIMDRGWYLRYGG</sequence>
<evidence type="ECO:0000313" key="5">
    <source>
        <dbReference type="Proteomes" id="UP000239462"/>
    </source>
</evidence>
<dbReference type="InterPro" id="IPR005155">
    <property type="entry name" value="UPF0113_PUA"/>
</dbReference>
<dbReference type="GO" id="GO:0003723">
    <property type="term" value="F:RNA binding"/>
    <property type="evidence" value="ECO:0007669"/>
    <property type="project" value="InterPro"/>
</dbReference>
<dbReference type="InterPro" id="IPR036974">
    <property type="entry name" value="PUA_sf"/>
</dbReference>
<dbReference type="EMBL" id="CP026606">
    <property type="protein sequence ID" value="AVB76478.1"/>
    <property type="molecule type" value="Genomic_DNA"/>
</dbReference>
<dbReference type="EMBL" id="JACHED010000006">
    <property type="protein sequence ID" value="MBB6497816.1"/>
    <property type="molecule type" value="Genomic_DNA"/>
</dbReference>